<feature type="transmembrane region" description="Helical" evidence="1">
    <location>
        <begin position="47"/>
        <end position="65"/>
    </location>
</feature>
<keyword evidence="4" id="KW-1185">Reference proteome</keyword>
<gene>
    <name evidence="3" type="ORF">PDENDC454_16048</name>
</gene>
<protein>
    <recommendedName>
        <fullName evidence="2">DUF4179 domain-containing protein</fullName>
    </recommendedName>
</protein>
<dbReference type="OrthoDB" id="2473268at2"/>
<dbReference type="AlphaFoldDB" id="H3SI41"/>
<dbReference type="Pfam" id="PF13786">
    <property type="entry name" value="DUF4179"/>
    <property type="match status" value="1"/>
</dbReference>
<comment type="caution">
    <text evidence="3">The sequence shown here is derived from an EMBL/GenBank/DDBJ whole genome shotgun (WGS) entry which is preliminary data.</text>
</comment>
<keyword evidence="1" id="KW-0812">Transmembrane</keyword>
<evidence type="ECO:0000256" key="1">
    <source>
        <dbReference type="SAM" id="Phobius"/>
    </source>
</evidence>
<name>H3SI41_9BACL</name>
<dbReference type="RefSeq" id="WP_006677703.1">
    <property type="nucleotide sequence ID" value="NZ_AHKH01000043.1"/>
</dbReference>
<evidence type="ECO:0000259" key="2">
    <source>
        <dbReference type="Pfam" id="PF13786"/>
    </source>
</evidence>
<dbReference type="Gene3D" id="2.60.40.1630">
    <property type="entry name" value="bacillus anthracis domain"/>
    <property type="match status" value="1"/>
</dbReference>
<proteinExistence type="predicted"/>
<reference evidence="3 4" key="1">
    <citation type="journal article" date="2012" name="J. Bacteriol.">
        <title>Genome Sequence of the Pattern-Forming Social Bacterium Paenibacillus dendritiformis C454 Chiral Morphotype.</title>
        <authorList>
            <person name="Sirota-Madi A."/>
            <person name="Olender T."/>
            <person name="Helman Y."/>
            <person name="Brainis I."/>
            <person name="Finkelshtein A."/>
            <person name="Roth D."/>
            <person name="Hagai E."/>
            <person name="Leshkowitz D."/>
            <person name="Brodsky L."/>
            <person name="Galatenko V."/>
            <person name="Nikolaev V."/>
            <person name="Gutnick D.L."/>
            <person name="Lancet D."/>
            <person name="Ben-Jacob E."/>
        </authorList>
    </citation>
    <scope>NUCLEOTIDE SEQUENCE [LARGE SCALE GENOMIC DNA]</scope>
    <source>
        <strain evidence="3 4">C454</strain>
    </source>
</reference>
<keyword evidence="1" id="KW-0472">Membrane</keyword>
<sequence>MSRHQRIVDEMEKIELPEELHQYSKLGTARAKGELGRWSRTRKGVKAAAATVAALLLAAAVGAATSPTFAEVLKSWFSLQKADGGLKQAADDGYAETVNKQVTDQGITLRVKEAIHDVFRISILFGLEQDGRPLNSDLLFETFIPDGTDDDPYVNRYEIVDDEGKVLPLSLQLLTSGNDRILTLGLDDLVPGHEVQSLSDLPDRITVRFDINQIGKTRGKWHLEVPIDLSAAKASSALVPLNQRYISPLGFSIDFKQLRHSPSKSELLLQVDETQAWRSAKKSDPMFRYEIKDGDGNIVAAMDGLRRGELDLGSRNVLKRFLNAQGSTGHMNYRHAFLPFHDAKDMTLELTAIYMEERADKELIIGLEPEALRKEPLVKEVKGKKVTFKMRAKEDEAPEQMKDGRSVFAGKGWVLEVDQELGSDTLDLQWRMEDGQGKPVQAQSVTELEQDESGNYRNRTMFFFEGQTPVPDRITLHVDRWTKKIPVSWSIPLVPSSEKLLPLDEVPIYEMTVDELKPDMVQKAEQALRELAPGRTAELYGVTEYSDRWFLYAKDNSRSVVIVEKATMEPIAVQRAIAYGELDEKLRKTVEDTLRQLSPDQPIVFEEAAREKSEVNNRWVLHNEHADIIIDALTGKLMEASLSYEPGRFDAEAKAVADKAYSSFAQGRALEMTHMVQRMTPTRHVWEFYRDMSLLATVDVKTNQVRSVEQSFKNDHPGDDKAAGKKYAEPHYTAEQAIAKASSAAKEVFGIDLEGYEVSVRLNEYTFTRQGGTTVRGTVNAKGEFWKLERIPEEGNQQS</sequence>
<organism evidence="3 4">
    <name type="scientific">Paenibacillus dendritiformis C454</name>
    <dbReference type="NCBI Taxonomy" id="1131935"/>
    <lineage>
        <taxon>Bacteria</taxon>
        <taxon>Bacillati</taxon>
        <taxon>Bacillota</taxon>
        <taxon>Bacilli</taxon>
        <taxon>Bacillales</taxon>
        <taxon>Paenibacillaceae</taxon>
        <taxon>Paenibacillus</taxon>
    </lineage>
</organism>
<dbReference type="EMBL" id="AHKH01000043">
    <property type="protein sequence ID" value="EHQ61230.1"/>
    <property type="molecule type" value="Genomic_DNA"/>
</dbReference>
<evidence type="ECO:0000313" key="4">
    <source>
        <dbReference type="Proteomes" id="UP000003900"/>
    </source>
</evidence>
<dbReference type="PATRIC" id="fig|1131935.3.peg.3342"/>
<dbReference type="STRING" id="1131935.PDENDC454_16048"/>
<dbReference type="InterPro" id="IPR025436">
    <property type="entry name" value="DUF4179"/>
</dbReference>
<feature type="domain" description="DUF4179" evidence="2">
    <location>
        <begin position="42"/>
        <end position="128"/>
    </location>
</feature>
<dbReference type="Proteomes" id="UP000003900">
    <property type="component" value="Unassembled WGS sequence"/>
</dbReference>
<keyword evidence="1" id="KW-1133">Transmembrane helix</keyword>
<accession>H3SI41</accession>
<evidence type="ECO:0000313" key="3">
    <source>
        <dbReference type="EMBL" id="EHQ61230.1"/>
    </source>
</evidence>